<name>A0ABY4VZ44_9PROT</name>
<dbReference type="InterPro" id="IPR051084">
    <property type="entry name" value="H+-coupled_symporters"/>
</dbReference>
<feature type="transmembrane region" description="Helical" evidence="9">
    <location>
        <begin position="297"/>
        <end position="314"/>
    </location>
</feature>
<evidence type="ECO:0000256" key="3">
    <source>
        <dbReference type="ARBA" id="ARBA00022448"/>
    </source>
</evidence>
<dbReference type="Pfam" id="PF07690">
    <property type="entry name" value="MFS_1"/>
    <property type="match status" value="1"/>
</dbReference>
<keyword evidence="12" id="KW-1185">Reference proteome</keyword>
<evidence type="ECO:0000256" key="6">
    <source>
        <dbReference type="ARBA" id="ARBA00022847"/>
    </source>
</evidence>
<feature type="transmembrane region" description="Helical" evidence="9">
    <location>
        <begin position="105"/>
        <end position="123"/>
    </location>
</feature>
<dbReference type="PROSITE" id="PS50850">
    <property type="entry name" value="MFS"/>
    <property type="match status" value="1"/>
</dbReference>
<dbReference type="SUPFAM" id="SSF103473">
    <property type="entry name" value="MFS general substrate transporter"/>
    <property type="match status" value="1"/>
</dbReference>
<keyword evidence="5 9" id="KW-0812">Transmembrane</keyword>
<evidence type="ECO:0000256" key="2">
    <source>
        <dbReference type="ARBA" id="ARBA00008240"/>
    </source>
</evidence>
<evidence type="ECO:0000313" key="11">
    <source>
        <dbReference type="EMBL" id="USG60200.1"/>
    </source>
</evidence>
<organism evidence="11 12">
    <name type="scientific">Sneathiella marina</name>
    <dbReference type="NCBI Taxonomy" id="2950108"/>
    <lineage>
        <taxon>Bacteria</taxon>
        <taxon>Pseudomonadati</taxon>
        <taxon>Pseudomonadota</taxon>
        <taxon>Alphaproteobacteria</taxon>
        <taxon>Sneathiellales</taxon>
        <taxon>Sneathiellaceae</taxon>
        <taxon>Sneathiella</taxon>
    </lineage>
</organism>
<evidence type="ECO:0000256" key="4">
    <source>
        <dbReference type="ARBA" id="ARBA00022475"/>
    </source>
</evidence>
<evidence type="ECO:0000256" key="9">
    <source>
        <dbReference type="SAM" id="Phobius"/>
    </source>
</evidence>
<dbReference type="PROSITE" id="PS00216">
    <property type="entry name" value="SUGAR_TRANSPORT_1"/>
    <property type="match status" value="1"/>
</dbReference>
<proteinExistence type="inferred from homology"/>
<dbReference type="PROSITE" id="PS00217">
    <property type="entry name" value="SUGAR_TRANSPORT_2"/>
    <property type="match status" value="1"/>
</dbReference>
<evidence type="ECO:0000256" key="8">
    <source>
        <dbReference type="ARBA" id="ARBA00023136"/>
    </source>
</evidence>
<feature type="transmembrane region" description="Helical" evidence="9">
    <location>
        <begin position="204"/>
        <end position="224"/>
    </location>
</feature>
<dbReference type="InterPro" id="IPR036259">
    <property type="entry name" value="MFS_trans_sf"/>
</dbReference>
<keyword evidence="6" id="KW-0769">Symport</keyword>
<comment type="subcellular location">
    <subcellularLocation>
        <location evidence="1">Cell membrane</location>
        <topology evidence="1">Multi-pass membrane protein</topology>
    </subcellularLocation>
</comment>
<evidence type="ECO:0000259" key="10">
    <source>
        <dbReference type="PROSITE" id="PS50850"/>
    </source>
</evidence>
<keyword evidence="7 9" id="KW-1133">Transmembrane helix</keyword>
<feature type="transmembrane region" description="Helical" evidence="9">
    <location>
        <begin position="346"/>
        <end position="374"/>
    </location>
</feature>
<feature type="transmembrane region" description="Helical" evidence="9">
    <location>
        <begin position="129"/>
        <end position="153"/>
    </location>
</feature>
<dbReference type="PANTHER" id="PTHR43528">
    <property type="entry name" value="ALPHA-KETOGLUTARATE PERMEASE"/>
    <property type="match status" value="1"/>
</dbReference>
<feature type="transmembrane region" description="Helical" evidence="9">
    <location>
        <begin position="417"/>
        <end position="435"/>
    </location>
</feature>
<dbReference type="Gene3D" id="1.20.1250.20">
    <property type="entry name" value="MFS general substrate transporter like domains"/>
    <property type="match status" value="1"/>
</dbReference>
<comment type="similarity">
    <text evidence="2">Belongs to the major facilitator superfamily. Metabolite:H+ Symporter (MHS) family (TC 2.A.1.6) family.</text>
</comment>
<protein>
    <submittedName>
        <fullName evidence="11">MFS transporter</fullName>
    </submittedName>
</protein>
<gene>
    <name evidence="11" type="ORF">NBZ79_13540</name>
</gene>
<sequence length="444" mass="48446">MAGFCKSKSVGFSYYLLRHWIFNISSKTIKRRNIVSAAIGNTLEWYDFAVYGTMAPIIGKLFFPDDDPFTSLLAAFGVFAIGYIARPLGGVLLGHMADKIGRKPALILSVSMMGIGSTAIGFLPTHAEIGATAAILLILLRILQGLSVGGEYPGSIVFLAEHSSDNNRAFNTSWPMFGSVVGFLLGSALCSLFSNILGTAEFQAWGWRIPFLFGALIAICAILFRRHMTEPSYFSDATPLNTFPFIAALRDHWRAIVQIVCLSLVNAVGFYLLWVYAISYLTEQMHVSTTDALDINTLSLIIMLPVITFSAILSDRIGRKPLLYFVAVGSLVFSWPLWWMMHHQSFAFILMGQVGFALLFGAGYSGLSAVMVEILPTGVRCSASGIGYNLCLGIFGGTTPLVATYLLERTSDDFSPVYYLMATAVISLIATFFIAETARKPLPG</sequence>
<evidence type="ECO:0000256" key="7">
    <source>
        <dbReference type="ARBA" id="ARBA00022989"/>
    </source>
</evidence>
<dbReference type="EMBL" id="CP098747">
    <property type="protein sequence ID" value="USG60200.1"/>
    <property type="molecule type" value="Genomic_DNA"/>
</dbReference>
<dbReference type="InterPro" id="IPR005829">
    <property type="entry name" value="Sugar_transporter_CS"/>
</dbReference>
<dbReference type="InterPro" id="IPR011701">
    <property type="entry name" value="MFS"/>
</dbReference>
<evidence type="ECO:0000256" key="5">
    <source>
        <dbReference type="ARBA" id="ARBA00022692"/>
    </source>
</evidence>
<dbReference type="Proteomes" id="UP001056291">
    <property type="component" value="Chromosome"/>
</dbReference>
<reference evidence="11" key="1">
    <citation type="submission" date="2022-06" db="EMBL/GenBank/DDBJ databases">
        <title>Sneathiella actinostolidae sp. nov., isolated from a sea anemonein the Western Pacific Ocean.</title>
        <authorList>
            <person name="Wei M.J."/>
        </authorList>
    </citation>
    <scope>NUCLEOTIDE SEQUENCE</scope>
    <source>
        <strain evidence="11">PHK-P5</strain>
    </source>
</reference>
<dbReference type="InterPro" id="IPR020846">
    <property type="entry name" value="MFS_dom"/>
</dbReference>
<feature type="transmembrane region" description="Helical" evidence="9">
    <location>
        <begin position="386"/>
        <end position="405"/>
    </location>
</feature>
<evidence type="ECO:0000313" key="12">
    <source>
        <dbReference type="Proteomes" id="UP001056291"/>
    </source>
</evidence>
<keyword evidence="3" id="KW-0813">Transport</keyword>
<dbReference type="PANTHER" id="PTHR43528:SF1">
    <property type="entry name" value="ALPHA-KETOGLUTARATE PERMEASE"/>
    <property type="match status" value="1"/>
</dbReference>
<feature type="transmembrane region" description="Helical" evidence="9">
    <location>
        <begin position="255"/>
        <end position="277"/>
    </location>
</feature>
<feature type="transmembrane region" description="Helical" evidence="9">
    <location>
        <begin position="321"/>
        <end position="340"/>
    </location>
</feature>
<feature type="transmembrane region" description="Helical" evidence="9">
    <location>
        <begin position="72"/>
        <end position="93"/>
    </location>
</feature>
<keyword evidence="8 9" id="KW-0472">Membrane</keyword>
<feature type="transmembrane region" description="Helical" evidence="9">
    <location>
        <begin position="174"/>
        <end position="198"/>
    </location>
</feature>
<feature type="domain" description="Major facilitator superfamily (MFS) profile" evidence="10">
    <location>
        <begin position="33"/>
        <end position="439"/>
    </location>
</feature>
<keyword evidence="4" id="KW-1003">Cell membrane</keyword>
<dbReference type="RefSeq" id="WP_251933007.1">
    <property type="nucleotide sequence ID" value="NZ_CP098747.1"/>
</dbReference>
<accession>A0ABY4VZ44</accession>
<evidence type="ECO:0000256" key="1">
    <source>
        <dbReference type="ARBA" id="ARBA00004651"/>
    </source>
</evidence>